<dbReference type="PANTHER" id="PTHR43884">
    <property type="entry name" value="ACYL-COA DEHYDROGENASE"/>
    <property type="match status" value="1"/>
</dbReference>
<evidence type="ECO:0000259" key="9">
    <source>
        <dbReference type="Pfam" id="PF02771"/>
    </source>
</evidence>
<comment type="cofactor">
    <cofactor evidence="1 6">
        <name>FAD</name>
        <dbReference type="ChEBI" id="CHEBI:57692"/>
    </cofactor>
</comment>
<evidence type="ECO:0000259" key="8">
    <source>
        <dbReference type="Pfam" id="PF02770"/>
    </source>
</evidence>
<evidence type="ECO:0000256" key="5">
    <source>
        <dbReference type="ARBA" id="ARBA00023002"/>
    </source>
</evidence>
<proteinExistence type="inferred from homology"/>
<dbReference type="EMBL" id="QKNX01000005">
    <property type="protein sequence ID" value="TKR25053.1"/>
    <property type="molecule type" value="Genomic_DNA"/>
</dbReference>
<comment type="similarity">
    <text evidence="2 6">Belongs to the acyl-CoA dehydrogenase family.</text>
</comment>
<dbReference type="InterPro" id="IPR009100">
    <property type="entry name" value="AcylCoA_DH/oxidase_NM_dom_sf"/>
</dbReference>
<dbReference type="InterPro" id="IPR013786">
    <property type="entry name" value="AcylCoA_DH/ox_N"/>
</dbReference>
<dbReference type="PIRSF" id="PIRSF016578">
    <property type="entry name" value="HsaA"/>
    <property type="match status" value="1"/>
</dbReference>
<dbReference type="InterPro" id="IPR009075">
    <property type="entry name" value="AcylCo_DH/oxidase_C"/>
</dbReference>
<dbReference type="OrthoDB" id="275197at2157"/>
<keyword evidence="5 6" id="KW-0560">Oxidoreductase</keyword>
<reference evidence="10 11" key="1">
    <citation type="submission" date="2019-04" db="EMBL/GenBank/DDBJ databases">
        <title>Natronomonas sp. F20-122 a newhaloarchaeon isolated from a saline saltern of Isla Bacuta, Huelva, Spain.</title>
        <authorList>
            <person name="Duran-Viseras A."/>
            <person name="Sanchez-Porro C."/>
            <person name="Ventosa A."/>
        </authorList>
    </citation>
    <scope>NUCLEOTIDE SEQUENCE [LARGE SCALE GENOMIC DNA]</scope>
    <source>
        <strain evidence="10 11">F20-122</strain>
    </source>
</reference>
<organism evidence="10 11">
    <name type="scientific">Natronomonas salsuginis</name>
    <dbReference type="NCBI Taxonomy" id="2217661"/>
    <lineage>
        <taxon>Archaea</taxon>
        <taxon>Methanobacteriati</taxon>
        <taxon>Methanobacteriota</taxon>
        <taxon>Stenosarchaea group</taxon>
        <taxon>Halobacteria</taxon>
        <taxon>Halobacteriales</taxon>
        <taxon>Natronomonadaceae</taxon>
        <taxon>Natronomonas</taxon>
    </lineage>
</organism>
<keyword evidence="4 6" id="KW-0274">FAD</keyword>
<evidence type="ECO:0000256" key="4">
    <source>
        <dbReference type="ARBA" id="ARBA00022827"/>
    </source>
</evidence>
<dbReference type="Gene3D" id="1.20.140.10">
    <property type="entry name" value="Butyryl-CoA Dehydrogenase, subunit A, domain 3"/>
    <property type="match status" value="1"/>
</dbReference>
<feature type="domain" description="Acyl-CoA oxidase/dehydrogenase middle" evidence="8">
    <location>
        <begin position="122"/>
        <end position="220"/>
    </location>
</feature>
<feature type="domain" description="Acyl-CoA dehydrogenase/oxidase N-terminal" evidence="9">
    <location>
        <begin position="6"/>
        <end position="118"/>
    </location>
</feature>
<dbReference type="AlphaFoldDB" id="A0A4V5ZNF3"/>
<evidence type="ECO:0000259" key="7">
    <source>
        <dbReference type="Pfam" id="PF00441"/>
    </source>
</evidence>
<comment type="caution">
    <text evidence="10">The sequence shown here is derived from an EMBL/GenBank/DDBJ whole genome shotgun (WGS) entry which is preliminary data.</text>
</comment>
<accession>A0A4V5ZNF3</accession>
<dbReference type="Pfam" id="PF02770">
    <property type="entry name" value="Acyl-CoA_dh_M"/>
    <property type="match status" value="1"/>
</dbReference>
<evidence type="ECO:0000256" key="6">
    <source>
        <dbReference type="RuleBase" id="RU362125"/>
    </source>
</evidence>
<dbReference type="InterPro" id="IPR037069">
    <property type="entry name" value="AcylCoA_DH/ox_N_sf"/>
</dbReference>
<dbReference type="InterPro" id="IPR006091">
    <property type="entry name" value="Acyl-CoA_Oxase/DH_mid-dom"/>
</dbReference>
<evidence type="ECO:0000256" key="2">
    <source>
        <dbReference type="ARBA" id="ARBA00009347"/>
    </source>
</evidence>
<dbReference type="SUPFAM" id="SSF56645">
    <property type="entry name" value="Acyl-CoA dehydrogenase NM domain-like"/>
    <property type="match status" value="1"/>
</dbReference>
<dbReference type="Pfam" id="PF00441">
    <property type="entry name" value="Acyl-CoA_dh_1"/>
    <property type="match status" value="1"/>
</dbReference>
<dbReference type="SUPFAM" id="SSF47203">
    <property type="entry name" value="Acyl-CoA dehydrogenase C-terminal domain-like"/>
    <property type="match status" value="1"/>
</dbReference>
<dbReference type="Pfam" id="PF02771">
    <property type="entry name" value="Acyl-CoA_dh_N"/>
    <property type="match status" value="1"/>
</dbReference>
<protein>
    <submittedName>
        <fullName evidence="10">Butyryl-CoA dehydrogenase</fullName>
    </submittedName>
</protein>
<name>A0A4V5ZNF3_9EURY</name>
<evidence type="ECO:0000313" key="10">
    <source>
        <dbReference type="EMBL" id="TKR25053.1"/>
    </source>
</evidence>
<gene>
    <name evidence="10" type="ORF">DM868_11845</name>
</gene>
<evidence type="ECO:0000313" key="11">
    <source>
        <dbReference type="Proteomes" id="UP000308037"/>
    </source>
</evidence>
<dbReference type="InterPro" id="IPR036250">
    <property type="entry name" value="AcylCo_DH-like_C"/>
</dbReference>
<dbReference type="GO" id="GO:0003995">
    <property type="term" value="F:acyl-CoA dehydrogenase activity"/>
    <property type="evidence" value="ECO:0007669"/>
    <property type="project" value="TreeGrafter"/>
</dbReference>
<keyword evidence="3 6" id="KW-0285">Flavoprotein</keyword>
<dbReference type="GO" id="GO:0050660">
    <property type="term" value="F:flavin adenine dinucleotide binding"/>
    <property type="evidence" value="ECO:0007669"/>
    <property type="project" value="InterPro"/>
</dbReference>
<sequence>MNFELTEEQRQIRQLAKEFAENELKPNVAEWDQTGEIPPELPEQLAELGFMGGTLPEEYGGSELDYVSLVLIIEEFARFSERAATLAGAVSCSLGRGTLEYGSEELKKKYLKPMAEGKATGATAVTEPHSGTDVVRNLHTTAERDGDEYVINGEKMWISNLDLAEWFLTFAQLDPDAEPAYQGTIAVIIERDWDGIETRVEKPITGSRTLSSGAVKLNDVRVPVENRIGEEGKGYKVLMTGTEIGRLACASRGLGVLQQCLKESIEYANQREVFDQNIGEYQLVKQKIANMRENYEAAKLLTFKLADMKDRGVDHAQQSASMAKRFTTNAAHQAAEDAVQLHGANGIAESSYSVGRHFRNSKVSKLYDGTNDIHTVMIADHELGYK</sequence>
<evidence type="ECO:0000256" key="1">
    <source>
        <dbReference type="ARBA" id="ARBA00001974"/>
    </source>
</evidence>
<dbReference type="FunFam" id="1.10.540.10:FF:000002">
    <property type="entry name" value="Acyl-CoA dehydrogenase FadE19"/>
    <property type="match status" value="1"/>
</dbReference>
<dbReference type="Gene3D" id="1.10.540.10">
    <property type="entry name" value="Acyl-CoA dehydrogenase/oxidase, N-terminal domain"/>
    <property type="match status" value="1"/>
</dbReference>
<dbReference type="RefSeq" id="WP_137277088.1">
    <property type="nucleotide sequence ID" value="NZ_QKNX01000005.1"/>
</dbReference>
<dbReference type="InterPro" id="IPR046373">
    <property type="entry name" value="Acyl-CoA_Oxase/DH_mid-dom_sf"/>
</dbReference>
<evidence type="ECO:0000256" key="3">
    <source>
        <dbReference type="ARBA" id="ARBA00022630"/>
    </source>
</evidence>
<keyword evidence="11" id="KW-1185">Reference proteome</keyword>
<dbReference type="Gene3D" id="2.40.110.10">
    <property type="entry name" value="Butyryl-CoA Dehydrogenase, subunit A, domain 2"/>
    <property type="match status" value="1"/>
</dbReference>
<dbReference type="Proteomes" id="UP000308037">
    <property type="component" value="Unassembled WGS sequence"/>
</dbReference>
<feature type="domain" description="Acyl-CoA dehydrogenase/oxidase C-terminal" evidence="7">
    <location>
        <begin position="232"/>
        <end position="381"/>
    </location>
</feature>
<dbReference type="PANTHER" id="PTHR43884:SF12">
    <property type="entry name" value="ISOVALERYL-COA DEHYDROGENASE, MITOCHONDRIAL-RELATED"/>
    <property type="match status" value="1"/>
</dbReference>